<evidence type="ECO:0000259" key="1">
    <source>
        <dbReference type="PROSITE" id="PS51192"/>
    </source>
</evidence>
<dbReference type="OrthoDB" id="10256233at2759"/>
<evidence type="ECO:0000313" key="2">
    <source>
        <dbReference type="EMBL" id="OLP75323.1"/>
    </source>
</evidence>
<organism evidence="2 3">
    <name type="scientific">Symbiodinium microadriaticum</name>
    <name type="common">Dinoflagellate</name>
    <name type="synonym">Zooxanthella microadriatica</name>
    <dbReference type="NCBI Taxonomy" id="2951"/>
    <lineage>
        <taxon>Eukaryota</taxon>
        <taxon>Sar</taxon>
        <taxon>Alveolata</taxon>
        <taxon>Dinophyceae</taxon>
        <taxon>Suessiales</taxon>
        <taxon>Symbiodiniaceae</taxon>
        <taxon>Symbiodinium</taxon>
    </lineage>
</organism>
<evidence type="ECO:0000313" key="3">
    <source>
        <dbReference type="Proteomes" id="UP000186817"/>
    </source>
</evidence>
<dbReference type="GO" id="GO:0003676">
    <property type="term" value="F:nucleic acid binding"/>
    <property type="evidence" value="ECO:0007669"/>
    <property type="project" value="InterPro"/>
</dbReference>
<proteinExistence type="predicted"/>
<dbReference type="Proteomes" id="UP000186817">
    <property type="component" value="Unassembled WGS sequence"/>
</dbReference>
<reference evidence="2 3" key="1">
    <citation type="submission" date="2016-02" db="EMBL/GenBank/DDBJ databases">
        <title>Genome analysis of coral dinoflagellate symbionts highlights evolutionary adaptations to a symbiotic lifestyle.</title>
        <authorList>
            <person name="Aranda M."/>
            <person name="Li Y."/>
            <person name="Liew Y.J."/>
            <person name="Baumgarten S."/>
            <person name="Simakov O."/>
            <person name="Wilson M."/>
            <person name="Piel J."/>
            <person name="Ashoor H."/>
            <person name="Bougouffa S."/>
            <person name="Bajic V.B."/>
            <person name="Ryu T."/>
            <person name="Ravasi T."/>
            <person name="Bayer T."/>
            <person name="Micklem G."/>
            <person name="Kim H."/>
            <person name="Bhak J."/>
            <person name="Lajeunesse T.C."/>
            <person name="Voolstra C.R."/>
        </authorList>
    </citation>
    <scope>NUCLEOTIDE SEQUENCE [LARGE SCALE GENOMIC DNA]</scope>
    <source>
        <strain evidence="2 3">CCMP2467</strain>
    </source>
</reference>
<dbReference type="GO" id="GO:0005524">
    <property type="term" value="F:ATP binding"/>
    <property type="evidence" value="ECO:0007669"/>
    <property type="project" value="InterPro"/>
</dbReference>
<accession>A0A1Q9BX93</accession>
<dbReference type="EMBL" id="LSRX01002582">
    <property type="protein sequence ID" value="OLP75323.1"/>
    <property type="molecule type" value="Genomic_DNA"/>
</dbReference>
<dbReference type="InterPro" id="IPR027417">
    <property type="entry name" value="P-loop_NTPase"/>
</dbReference>
<gene>
    <name evidence="2" type="ORF">AK812_SmicGene44901</name>
</gene>
<keyword evidence="3" id="KW-1185">Reference proteome</keyword>
<comment type="caution">
    <text evidence="2">The sequence shown here is derived from an EMBL/GenBank/DDBJ whole genome shotgun (WGS) entry which is preliminary data.</text>
</comment>
<dbReference type="Gene3D" id="3.40.50.300">
    <property type="entry name" value="P-loop containing nucleotide triphosphate hydrolases"/>
    <property type="match status" value="1"/>
</dbReference>
<sequence>MVLWRRSARLPISSVESEYFTVEDLKATTTNTKTTAAAALCFYDHHDRHPTVLVLVPSLELGVQVSMVAKQLAQAIRSDRGPISVHNARRGWPQEVPDILVCTPRAAAQGLEPCTSEDEMARRQALKRIKDVELVVFDEADLLFDRGNQGNDTQTVLTAIAASFPDRPRLVQPEAQVYRPDGIPVEVLTSSRGYHQWKQLASFRAKSMKLPILLAVEALHGRYATLQAQTAREQSFNRKLFLRGCGNW</sequence>
<feature type="domain" description="Helicase ATP-binding" evidence="1">
    <location>
        <begin position="25"/>
        <end position="157"/>
    </location>
</feature>
<dbReference type="InterPro" id="IPR014001">
    <property type="entry name" value="Helicase_ATP-bd"/>
</dbReference>
<dbReference type="AlphaFoldDB" id="A0A1Q9BX93"/>
<protein>
    <recommendedName>
        <fullName evidence="1">Helicase ATP-binding domain-containing protein</fullName>
    </recommendedName>
</protein>
<dbReference type="SUPFAM" id="SSF52540">
    <property type="entry name" value="P-loop containing nucleoside triphosphate hydrolases"/>
    <property type="match status" value="1"/>
</dbReference>
<dbReference type="PROSITE" id="PS51192">
    <property type="entry name" value="HELICASE_ATP_BIND_1"/>
    <property type="match status" value="1"/>
</dbReference>
<name>A0A1Q9BX93_SYMMI</name>
<dbReference type="Pfam" id="PF00270">
    <property type="entry name" value="DEAD"/>
    <property type="match status" value="1"/>
</dbReference>
<dbReference type="InterPro" id="IPR011545">
    <property type="entry name" value="DEAD/DEAH_box_helicase_dom"/>
</dbReference>